<name>A0A0D1XHB2_9PEZI</name>
<proteinExistence type="predicted"/>
<dbReference type="EMBL" id="KN847554">
    <property type="protein sequence ID" value="KIW01606.1"/>
    <property type="molecule type" value="Genomic_DNA"/>
</dbReference>
<dbReference type="AlphaFoldDB" id="A0A0D1XHB2"/>
<dbReference type="Proteomes" id="UP000053259">
    <property type="component" value="Unassembled WGS sequence"/>
</dbReference>
<accession>A0A0D1XHB2</accession>
<evidence type="ECO:0000313" key="1">
    <source>
        <dbReference type="EMBL" id="KIW01606.1"/>
    </source>
</evidence>
<keyword evidence="2" id="KW-1185">Reference proteome</keyword>
<protein>
    <submittedName>
        <fullName evidence="1">Uncharacterized protein</fullName>
    </submittedName>
</protein>
<dbReference type="InParanoid" id="A0A0D1XHB2"/>
<gene>
    <name evidence="1" type="ORF">PV09_07078</name>
</gene>
<organism evidence="1 2">
    <name type="scientific">Verruconis gallopava</name>
    <dbReference type="NCBI Taxonomy" id="253628"/>
    <lineage>
        <taxon>Eukaryota</taxon>
        <taxon>Fungi</taxon>
        <taxon>Dikarya</taxon>
        <taxon>Ascomycota</taxon>
        <taxon>Pezizomycotina</taxon>
        <taxon>Dothideomycetes</taxon>
        <taxon>Pleosporomycetidae</taxon>
        <taxon>Venturiales</taxon>
        <taxon>Sympoventuriaceae</taxon>
        <taxon>Verruconis</taxon>
    </lineage>
</organism>
<evidence type="ECO:0000313" key="2">
    <source>
        <dbReference type="Proteomes" id="UP000053259"/>
    </source>
</evidence>
<dbReference type="VEuPathDB" id="FungiDB:PV09_07078"/>
<dbReference type="RefSeq" id="XP_016211475.1">
    <property type="nucleotide sequence ID" value="XM_016360798.1"/>
</dbReference>
<dbReference type="GeneID" id="27315051"/>
<dbReference type="STRING" id="253628.A0A0D1XHB2"/>
<dbReference type="OrthoDB" id="1930760at2759"/>
<sequence length="127" mass="14049">MSQNTGKAFNALIRTHHITSKKKIAKLRHAAHVHNVYAILHSGKCPGIMYCEGSEAGVKSWVSNVQGLRYKDYHLVARPAEAQLTPSADDSSTRGKLVEVSSVASFAGHMESRSILAWWRKAMNYTP</sequence>
<reference evidence="1 2" key="1">
    <citation type="submission" date="2015-01" db="EMBL/GenBank/DDBJ databases">
        <title>The Genome Sequence of Ochroconis gallopava CBS43764.</title>
        <authorList>
            <consortium name="The Broad Institute Genomics Platform"/>
            <person name="Cuomo C."/>
            <person name="de Hoog S."/>
            <person name="Gorbushina A."/>
            <person name="Stielow B."/>
            <person name="Teixiera M."/>
            <person name="Abouelleil A."/>
            <person name="Chapman S.B."/>
            <person name="Priest M."/>
            <person name="Young S.K."/>
            <person name="Wortman J."/>
            <person name="Nusbaum C."/>
            <person name="Birren B."/>
        </authorList>
    </citation>
    <scope>NUCLEOTIDE SEQUENCE [LARGE SCALE GENOMIC DNA]</scope>
    <source>
        <strain evidence="1 2">CBS 43764</strain>
    </source>
</reference>
<dbReference type="HOGENOM" id="CLU_115008_0_0_1"/>